<sequence>MTGHTGHAGRRRQVLEAVQRAAEPVGVSEIAAQLGIHPNTARFHLDGLVGAGIVERFPGTPSGPGRPRVVYRPRPGLARGGLRRYQELADILLSRIAATSEHPTAEATDIGREWGAALVARPVPARRVGPAEAAIRLVRMLADLDFAPDEATGGPGVPERVRLRHCPFRELAEQHRDLVCPLHLGLMQGALTALRAPLAVTALQPFTDDTTCVAQLAPAGRPQPGVVSPPSGASTSPV</sequence>
<dbReference type="InterPro" id="IPR011991">
    <property type="entry name" value="ArsR-like_HTH"/>
</dbReference>
<comment type="caution">
    <text evidence="2">The sequence shown here is derived from an EMBL/GenBank/DDBJ whole genome shotgun (WGS) entry which is preliminary data.</text>
</comment>
<keyword evidence="3" id="KW-1185">Reference proteome</keyword>
<dbReference type="AlphaFoldDB" id="A0A511D3U3"/>
<dbReference type="InterPro" id="IPR036390">
    <property type="entry name" value="WH_DNA-bd_sf"/>
</dbReference>
<protein>
    <submittedName>
        <fullName evidence="2">ArsR family transcriptional regulator</fullName>
    </submittedName>
</protein>
<reference evidence="2 3" key="1">
    <citation type="submission" date="2019-07" db="EMBL/GenBank/DDBJ databases">
        <title>Whole genome shotgun sequence of Pseudonocardia asaccharolytica NBRC 16224.</title>
        <authorList>
            <person name="Hosoyama A."/>
            <person name="Uohara A."/>
            <person name="Ohji S."/>
            <person name="Ichikawa N."/>
        </authorList>
    </citation>
    <scope>NUCLEOTIDE SEQUENCE [LARGE SCALE GENOMIC DNA]</scope>
    <source>
        <strain evidence="2 3">NBRC 16224</strain>
    </source>
</reference>
<dbReference type="Proteomes" id="UP000321328">
    <property type="component" value="Unassembled WGS sequence"/>
</dbReference>
<organism evidence="2 3">
    <name type="scientific">Pseudonocardia asaccharolytica DSM 44247 = NBRC 16224</name>
    <dbReference type="NCBI Taxonomy" id="1123024"/>
    <lineage>
        <taxon>Bacteria</taxon>
        <taxon>Bacillati</taxon>
        <taxon>Actinomycetota</taxon>
        <taxon>Actinomycetes</taxon>
        <taxon>Pseudonocardiales</taxon>
        <taxon>Pseudonocardiaceae</taxon>
        <taxon>Pseudonocardia</taxon>
    </lineage>
</organism>
<dbReference type="CDD" id="cd00090">
    <property type="entry name" value="HTH_ARSR"/>
    <property type="match status" value="1"/>
</dbReference>
<proteinExistence type="predicted"/>
<evidence type="ECO:0000313" key="3">
    <source>
        <dbReference type="Proteomes" id="UP000321328"/>
    </source>
</evidence>
<feature type="region of interest" description="Disordered" evidence="1">
    <location>
        <begin position="217"/>
        <end position="238"/>
    </location>
</feature>
<dbReference type="OrthoDB" id="3399802at2"/>
<evidence type="ECO:0000256" key="1">
    <source>
        <dbReference type="SAM" id="MobiDB-lite"/>
    </source>
</evidence>
<evidence type="ECO:0000313" key="2">
    <source>
        <dbReference type="EMBL" id="GEL17578.1"/>
    </source>
</evidence>
<dbReference type="InterPro" id="IPR036388">
    <property type="entry name" value="WH-like_DNA-bd_sf"/>
</dbReference>
<dbReference type="RefSeq" id="WP_051233552.1">
    <property type="nucleotide sequence ID" value="NZ_BJVI01000010.1"/>
</dbReference>
<dbReference type="EMBL" id="BJVI01000010">
    <property type="protein sequence ID" value="GEL17578.1"/>
    <property type="molecule type" value="Genomic_DNA"/>
</dbReference>
<accession>A0A511D3U3</accession>
<dbReference type="STRING" id="1123024.GCA_000423625_03370"/>
<name>A0A511D3U3_9PSEU</name>
<dbReference type="Gene3D" id="1.10.10.10">
    <property type="entry name" value="Winged helix-like DNA-binding domain superfamily/Winged helix DNA-binding domain"/>
    <property type="match status" value="1"/>
</dbReference>
<gene>
    <name evidence="2" type="ORF">PA7_14150</name>
</gene>
<dbReference type="Pfam" id="PF12840">
    <property type="entry name" value="HTH_20"/>
    <property type="match status" value="1"/>
</dbReference>
<dbReference type="SUPFAM" id="SSF46785">
    <property type="entry name" value="Winged helix' DNA-binding domain"/>
    <property type="match status" value="1"/>
</dbReference>